<name>A0A371B696_9SPHN</name>
<comment type="caution">
    <text evidence="1">The sequence shown here is derived from an EMBL/GenBank/DDBJ whole genome shotgun (WGS) entry which is preliminary data.</text>
</comment>
<protein>
    <submittedName>
        <fullName evidence="1">Uncharacterized protein</fullName>
    </submittedName>
</protein>
<evidence type="ECO:0000313" key="2">
    <source>
        <dbReference type="Proteomes" id="UP000263833"/>
    </source>
</evidence>
<proteinExistence type="predicted"/>
<dbReference type="RefSeq" id="WP_115550135.1">
    <property type="nucleotide sequence ID" value="NZ_QRGP01000002.1"/>
</dbReference>
<evidence type="ECO:0000313" key="1">
    <source>
        <dbReference type="EMBL" id="RDV03032.1"/>
    </source>
</evidence>
<dbReference type="OrthoDB" id="7596768at2"/>
<gene>
    <name evidence="1" type="ORF">DXH95_14100</name>
</gene>
<sequence>MSDDAVPSAKLAELTVDQLIQSGLIRAEKRDSVIAKIAAGQMKGEDWRLEIDLSAEKAGEA</sequence>
<organism evidence="1 2">
    <name type="scientific">Sphingorhabdus pulchriflava</name>
    <dbReference type="NCBI Taxonomy" id="2292257"/>
    <lineage>
        <taxon>Bacteria</taxon>
        <taxon>Pseudomonadati</taxon>
        <taxon>Pseudomonadota</taxon>
        <taxon>Alphaproteobacteria</taxon>
        <taxon>Sphingomonadales</taxon>
        <taxon>Sphingomonadaceae</taxon>
        <taxon>Sphingorhabdus</taxon>
    </lineage>
</organism>
<dbReference type="Proteomes" id="UP000263833">
    <property type="component" value="Unassembled WGS sequence"/>
</dbReference>
<keyword evidence="2" id="KW-1185">Reference proteome</keyword>
<accession>A0A371B696</accession>
<dbReference type="EMBL" id="QRGP01000002">
    <property type="protein sequence ID" value="RDV03032.1"/>
    <property type="molecule type" value="Genomic_DNA"/>
</dbReference>
<reference evidence="2" key="1">
    <citation type="submission" date="2018-08" db="EMBL/GenBank/DDBJ databases">
        <authorList>
            <person name="Kim S.-J."/>
            <person name="Jung G.-Y."/>
        </authorList>
    </citation>
    <scope>NUCLEOTIDE SEQUENCE [LARGE SCALE GENOMIC DNA]</scope>
    <source>
        <strain evidence="2">GY_G</strain>
    </source>
</reference>
<dbReference type="AlphaFoldDB" id="A0A371B696"/>